<organism evidence="5 6">
    <name type="scientific">Cochliobolus sativus</name>
    <name type="common">Common root rot and spot blotch fungus</name>
    <name type="synonym">Bipolaris sorokiniana</name>
    <dbReference type="NCBI Taxonomy" id="45130"/>
    <lineage>
        <taxon>Eukaryota</taxon>
        <taxon>Fungi</taxon>
        <taxon>Dikarya</taxon>
        <taxon>Ascomycota</taxon>
        <taxon>Pezizomycotina</taxon>
        <taxon>Dothideomycetes</taxon>
        <taxon>Pleosporomycetidae</taxon>
        <taxon>Pleosporales</taxon>
        <taxon>Pleosporineae</taxon>
        <taxon>Pleosporaceae</taxon>
        <taxon>Bipolaris</taxon>
    </lineage>
</organism>
<protein>
    <recommendedName>
        <fullName evidence="1">Ferulic acid decarboxylase 1</fullName>
        <ecNumber evidence="1">4.1.1.102</ecNumber>
    </recommendedName>
    <alternativeName>
        <fullName evidence="1">Phenacrylate decarboxylase</fullName>
    </alternativeName>
</protein>
<dbReference type="InterPro" id="IPR002830">
    <property type="entry name" value="UbiD"/>
</dbReference>
<dbReference type="GO" id="GO:0033494">
    <property type="term" value="P:ferulate metabolic process"/>
    <property type="evidence" value="ECO:0007669"/>
    <property type="project" value="UniProtKB-UniRule"/>
</dbReference>
<comment type="caution">
    <text evidence="1">Lacks conserved residue(s) required for the propagation of feature annotation.</text>
</comment>
<dbReference type="Gene3D" id="3.40.1670.10">
    <property type="entry name" value="UbiD C-terminal domain-like"/>
    <property type="match status" value="1"/>
</dbReference>
<comment type="caution">
    <text evidence="5">The sequence shown here is derived from an EMBL/GenBank/DDBJ whole genome shotgun (WGS) entry which is preliminary data.</text>
</comment>
<keyword evidence="1" id="KW-0464">Manganese</keyword>
<dbReference type="GO" id="GO:0005737">
    <property type="term" value="C:cytoplasm"/>
    <property type="evidence" value="ECO:0007669"/>
    <property type="project" value="UniProtKB-SubCell"/>
</dbReference>
<dbReference type="NCBIfam" id="TIGR00148">
    <property type="entry name" value="UbiD family decarboxylase"/>
    <property type="match status" value="1"/>
</dbReference>
<keyword evidence="1" id="KW-0479">Metal-binding</keyword>
<dbReference type="InterPro" id="IPR048304">
    <property type="entry name" value="UbiD_Rift_dom"/>
</dbReference>
<dbReference type="Gene3D" id="1.20.5.4570">
    <property type="match status" value="1"/>
</dbReference>
<dbReference type="GO" id="GO:0046281">
    <property type="term" value="P:cinnamic acid catabolic process"/>
    <property type="evidence" value="ECO:0007669"/>
    <property type="project" value="UniProtKB-UniRule"/>
</dbReference>
<dbReference type="HAMAP" id="MF_01983">
    <property type="entry name" value="UbiD_FDC"/>
    <property type="match status" value="1"/>
</dbReference>
<feature type="domain" description="3-octaprenyl-4-hydroxybenzoate carboxy-lyase-like C-terminal" evidence="4">
    <location>
        <begin position="365"/>
        <end position="497"/>
    </location>
</feature>
<feature type="binding site" evidence="1">
    <location>
        <position position="207"/>
    </location>
    <ligand>
        <name>Mn(2+)</name>
        <dbReference type="ChEBI" id="CHEBI:29035"/>
    </ligand>
</feature>
<comment type="cofactor">
    <cofactor evidence="1">
        <name>Mn(2+)</name>
        <dbReference type="ChEBI" id="CHEBI:29035"/>
    </cofactor>
</comment>
<feature type="binding site" evidence="1">
    <location>
        <position position="271"/>
    </location>
    <ligand>
        <name>prenylated FMN</name>
        <dbReference type="ChEBI" id="CHEBI:87746"/>
    </ligand>
</feature>
<feature type="binding site" evidence="1">
    <location>
        <position position="230"/>
    </location>
    <ligand>
        <name>Mn(2+)</name>
        <dbReference type="ChEBI" id="CHEBI:29035"/>
    </ligand>
</feature>
<comment type="cofactor">
    <cofactor evidence="1">
        <name>prenylated FMN</name>
        <dbReference type="ChEBI" id="CHEBI:87746"/>
    </cofactor>
    <text evidence="1">Binds 1 prenylated FMN per subunit.</text>
</comment>
<dbReference type="AlphaFoldDB" id="A0A8H5ZRD2"/>
<dbReference type="Pfam" id="PF01977">
    <property type="entry name" value="UbiD"/>
    <property type="match status" value="1"/>
</dbReference>
<dbReference type="GO" id="GO:0016831">
    <property type="term" value="F:carboxy-lyase activity"/>
    <property type="evidence" value="ECO:0007669"/>
    <property type="project" value="UniProtKB-UniRule"/>
</dbReference>
<comment type="similarity">
    <text evidence="1">Belongs to the UbiD family. UbiD-like/FDC subfamily.</text>
</comment>
<dbReference type="EC" id="4.1.1.102" evidence="1"/>
<name>A0A8H5ZRD2_COCSA</name>
<gene>
    <name evidence="1" type="primary">FDC1</name>
    <name evidence="5" type="ORF">GGP41_006454</name>
</gene>
<dbReference type="GO" id="GO:0046872">
    <property type="term" value="F:metal ion binding"/>
    <property type="evidence" value="ECO:0007669"/>
    <property type="project" value="UniProtKB-KW"/>
</dbReference>
<dbReference type="EMBL" id="WNKQ01000001">
    <property type="protein sequence ID" value="KAF5853689.1"/>
    <property type="molecule type" value="Genomic_DNA"/>
</dbReference>
<evidence type="ECO:0000313" key="5">
    <source>
        <dbReference type="EMBL" id="KAF5853689.1"/>
    </source>
</evidence>
<dbReference type="PANTHER" id="PTHR30108:SF17">
    <property type="entry name" value="FERULIC ACID DECARBOXYLASE 1"/>
    <property type="match status" value="1"/>
</dbReference>
<feature type="domain" description="3-octaprenyl-4-hydroxybenzoate carboxy-lyase-like N-terminal" evidence="3">
    <location>
        <begin position="53"/>
        <end position="141"/>
    </location>
</feature>
<dbReference type="InterPro" id="IPR032903">
    <property type="entry name" value="FDC-like"/>
</dbReference>
<sequence length="537" mass="59548">MLSRIRLCNPRRFRAATIHNHRRLMATTTAQSMSSALPASESPSAPHDFRAFLDVLRADNDLVEINTEVDPHLEVGATARRVSETNGKAPLFNNVKGARNGLWRIFSNAAGLRKNENERFGRVARNLGLPKDATWKQICDRSQEGKNKAPIPPNVVPTGPCQQNQILGDAIDLEALPVPFLHQHDGGKFLQTYGVHMLQTPDGSWTNWSIFRAQVYDKRHLVALINPGQHNHMVMEKWKKLGKDVPWALAFGVPPAATMAAACPLPEGVSEAEYVGAMLGRPLDLVKCQTNDLLVPANSEIVLEGTLSTTKMGDEGPFGDYLAHQFDDERRPGSLLKVDRITYRDDAILPVSVPGRIVDESHTTASLASAEMVTLCQSHGLPIIDAYCPLETMGTWCALQVSLPQLALLHTDAASFSQQIGNLVFSSKASMLINRVFLIGDDIDVYNFKDIIWALSTRARPGLDDFPFEDVRGLPIMPYMSHGRGDRKRGGKMVTNCLLPAEYEGRRNWIPVDFESSYPEVVKEKVREIWETTAIGE</sequence>
<dbReference type="InterPro" id="IPR049381">
    <property type="entry name" value="UbiD-like_C"/>
</dbReference>
<evidence type="ECO:0000259" key="2">
    <source>
        <dbReference type="Pfam" id="PF01977"/>
    </source>
</evidence>
<comment type="catalytic activity">
    <reaction evidence="1">
        <text>(E)-cinnamate + H(+) = styrene + CO2</text>
        <dbReference type="Rhea" id="RHEA:46920"/>
        <dbReference type="ChEBI" id="CHEBI:15378"/>
        <dbReference type="ChEBI" id="CHEBI:15669"/>
        <dbReference type="ChEBI" id="CHEBI:16526"/>
        <dbReference type="ChEBI" id="CHEBI:27452"/>
        <dbReference type="EC" id="4.1.1.102"/>
    </reaction>
</comment>
<evidence type="ECO:0000259" key="3">
    <source>
        <dbReference type="Pfam" id="PF20695"/>
    </source>
</evidence>
<dbReference type="Pfam" id="PF20695">
    <property type="entry name" value="UbiD_N"/>
    <property type="match status" value="1"/>
</dbReference>
<dbReference type="Proteomes" id="UP000624244">
    <property type="component" value="Unassembled WGS sequence"/>
</dbReference>
<comment type="subcellular location">
    <subcellularLocation>
        <location evidence="1">Cytoplasm</location>
    </subcellularLocation>
</comment>
<comment type="function">
    <text evidence="1">Catalyzes the reversible decarboxylation of aromatic carboxylic acids like ferulic acid, p-coumaric acid or cinnamic acid, producing the corresponding vinyl derivatives 4-vinylphenol, 4-vinylguaiacol, and styrene, respectively, which play the role of aroma metabolites.</text>
</comment>
<feature type="binding site" evidence="1">
    <location>
        <position position="271"/>
    </location>
    <ligand>
        <name>Mn(2+)</name>
        <dbReference type="ChEBI" id="CHEBI:29035"/>
    </ligand>
</feature>
<keyword evidence="1" id="KW-0210">Decarboxylase</keyword>
<proteinExistence type="inferred from homology"/>
<comment type="catalytic activity">
    <reaction evidence="1">
        <text>(E)-ferulate + H(+) = 2-methoxy-4-vinylphenol + CO2</text>
        <dbReference type="Rhea" id="RHEA:33807"/>
        <dbReference type="ChEBI" id="CHEBI:15378"/>
        <dbReference type="ChEBI" id="CHEBI:16526"/>
        <dbReference type="ChEBI" id="CHEBI:29749"/>
        <dbReference type="ChEBI" id="CHEBI:42438"/>
        <dbReference type="EC" id="4.1.1.102"/>
    </reaction>
</comment>
<comment type="subunit">
    <text evidence="1">Homodimer. May form higher order oligomers.</text>
</comment>
<dbReference type="Pfam" id="PF20696">
    <property type="entry name" value="UbiD_C"/>
    <property type="match status" value="1"/>
</dbReference>
<feature type="binding site" evidence="1">
    <location>
        <begin position="229"/>
        <end position="230"/>
    </location>
    <ligand>
        <name>prenylated FMN</name>
        <dbReference type="ChEBI" id="CHEBI:87746"/>
    </ligand>
</feature>
<keyword evidence="1" id="KW-0456">Lyase</keyword>
<evidence type="ECO:0000259" key="4">
    <source>
        <dbReference type="Pfam" id="PF20696"/>
    </source>
</evidence>
<dbReference type="SUPFAM" id="SSF143968">
    <property type="entry name" value="UbiD C-terminal domain-like"/>
    <property type="match status" value="1"/>
</dbReference>
<accession>A0A8H5ZRD2</accession>
<feature type="binding site" evidence="1">
    <location>
        <begin position="207"/>
        <end position="212"/>
    </location>
    <ligand>
        <name>prenylated FMN</name>
        <dbReference type="ChEBI" id="CHEBI:87746"/>
    </ligand>
</feature>
<reference evidence="5" key="1">
    <citation type="submission" date="2019-11" db="EMBL/GenBank/DDBJ databases">
        <title>Bipolaris sorokiniana Genome sequencing.</title>
        <authorList>
            <person name="Wang H."/>
        </authorList>
    </citation>
    <scope>NUCLEOTIDE SEQUENCE</scope>
</reference>
<evidence type="ECO:0000313" key="6">
    <source>
        <dbReference type="Proteomes" id="UP000624244"/>
    </source>
</evidence>
<dbReference type="SUPFAM" id="SSF50475">
    <property type="entry name" value="FMN-binding split barrel"/>
    <property type="match status" value="1"/>
</dbReference>
<evidence type="ECO:0000256" key="1">
    <source>
        <dbReference type="HAMAP-Rule" id="MF_03196"/>
    </source>
</evidence>
<comment type="catalytic activity">
    <reaction evidence="1">
        <text>(E)-4-coumarate + H(+) = 4-vinylphenol + CO2</text>
        <dbReference type="Rhea" id="RHEA:33227"/>
        <dbReference type="ChEBI" id="CHEBI:1883"/>
        <dbReference type="ChEBI" id="CHEBI:12876"/>
        <dbReference type="ChEBI" id="CHEBI:15378"/>
        <dbReference type="ChEBI" id="CHEBI:16526"/>
        <dbReference type="EC" id="4.1.1.102"/>
    </reaction>
</comment>
<feature type="domain" description="3-octaprenyl-4-hydroxybenzoate carboxy-lyase-like Rift-related" evidence="2">
    <location>
        <begin position="157"/>
        <end position="356"/>
    </location>
</feature>
<dbReference type="PANTHER" id="PTHR30108">
    <property type="entry name" value="3-OCTAPRENYL-4-HYDROXYBENZOATE CARBOXY-LYASE-RELATED"/>
    <property type="match status" value="1"/>
</dbReference>
<feature type="binding site" evidence="1">
    <location>
        <position position="428"/>
    </location>
    <ligand>
        <name>prenylated FMN</name>
        <dbReference type="ChEBI" id="CHEBI:87746"/>
    </ligand>
</feature>
<keyword evidence="1" id="KW-0963">Cytoplasm</keyword>
<dbReference type="InterPro" id="IPR049383">
    <property type="entry name" value="UbiD-like_N"/>
</dbReference>